<feature type="domain" description="Protein kinase" evidence="14">
    <location>
        <begin position="1"/>
        <end position="269"/>
    </location>
</feature>
<evidence type="ECO:0000313" key="15">
    <source>
        <dbReference type="EMBL" id="KAJ5364614.1"/>
    </source>
</evidence>
<dbReference type="GO" id="GO:0004674">
    <property type="term" value="F:protein serine/threonine kinase activity"/>
    <property type="evidence" value="ECO:0007669"/>
    <property type="project" value="UniProtKB-KW"/>
</dbReference>
<evidence type="ECO:0000256" key="9">
    <source>
        <dbReference type="ARBA" id="ARBA00022840"/>
    </source>
</evidence>
<dbReference type="Gene3D" id="1.10.510.10">
    <property type="entry name" value="Transferase(Phosphotransferase) domain 1"/>
    <property type="match status" value="1"/>
</dbReference>
<dbReference type="GeneID" id="81442419"/>
<protein>
    <recommendedName>
        <fullName evidence="3">Serine/threonine-protein kinase ATG1</fullName>
        <ecNumber evidence="2">2.7.11.1</ecNumber>
    </recommendedName>
    <alternativeName>
        <fullName evidence="11">Autophagy-related protein 1</fullName>
    </alternativeName>
    <alternativeName>
        <fullName evidence="4">Serine/threonine-protein kinase atg1</fullName>
    </alternativeName>
</protein>
<reference evidence="15" key="2">
    <citation type="journal article" date="2023" name="IMA Fungus">
        <title>Comparative genomic study of the Penicillium genus elucidates a diverse pangenome and 15 lateral gene transfer events.</title>
        <authorList>
            <person name="Petersen C."/>
            <person name="Sorensen T."/>
            <person name="Nielsen M.R."/>
            <person name="Sondergaard T.E."/>
            <person name="Sorensen J.L."/>
            <person name="Fitzpatrick D.A."/>
            <person name="Frisvad J.C."/>
            <person name="Nielsen K.L."/>
        </authorList>
    </citation>
    <scope>NUCLEOTIDE SEQUENCE</scope>
    <source>
        <strain evidence="15">IBT 29864</strain>
    </source>
</reference>
<dbReference type="RefSeq" id="XP_056552240.1">
    <property type="nucleotide sequence ID" value="XM_056703240.1"/>
</dbReference>
<keyword evidence="9" id="KW-0067">ATP-binding</keyword>
<dbReference type="InterPro" id="IPR008271">
    <property type="entry name" value="Ser/Thr_kinase_AS"/>
</dbReference>
<evidence type="ECO:0000256" key="4">
    <source>
        <dbReference type="ARBA" id="ARBA00019599"/>
    </source>
</evidence>
<evidence type="ECO:0000313" key="16">
    <source>
        <dbReference type="Proteomes" id="UP001147782"/>
    </source>
</evidence>
<dbReference type="GO" id="GO:0005829">
    <property type="term" value="C:cytosol"/>
    <property type="evidence" value="ECO:0007669"/>
    <property type="project" value="TreeGrafter"/>
</dbReference>
<dbReference type="EMBL" id="JAPZBS010000008">
    <property type="protein sequence ID" value="KAJ5364614.1"/>
    <property type="molecule type" value="Genomic_DNA"/>
</dbReference>
<evidence type="ECO:0000256" key="6">
    <source>
        <dbReference type="ARBA" id="ARBA00022679"/>
    </source>
</evidence>
<dbReference type="PANTHER" id="PTHR24348:SF22">
    <property type="entry name" value="NON-SPECIFIC SERINE_THREONINE PROTEIN KINASE"/>
    <property type="match status" value="1"/>
</dbReference>
<keyword evidence="6" id="KW-0808">Transferase</keyword>
<accession>A0A9W9V1U8</accession>
<sequence>MDYLPSDLVLDSRIQVEFSNELIYRFTTQSKVSSIRHVRRRPRKDSWQAVKRLGSGSFGTVTLHKCLTSDGQAELQAVKMIDKVAVSAGVDYYKELEAIAKFSQRKIAEGLKLLHENGFAHRDLKPTNIFVFRPSPNWWVKVGDFGFSKRINENGGLQTWVGTPVFLAPELQMLYSPGKSDGDAVFQYTEQVDMWALGVIAFYMVFHSYPFPPNKPTSLLRYIQGADLPFPKSPLSERLQNLLEGRIVPGRIEEIICRASHRKRVAGVG</sequence>
<dbReference type="PROSITE" id="PS00108">
    <property type="entry name" value="PROTEIN_KINASE_ST"/>
    <property type="match status" value="1"/>
</dbReference>
<evidence type="ECO:0000256" key="8">
    <source>
        <dbReference type="ARBA" id="ARBA00022777"/>
    </source>
</evidence>
<evidence type="ECO:0000256" key="5">
    <source>
        <dbReference type="ARBA" id="ARBA00022527"/>
    </source>
</evidence>
<evidence type="ECO:0000256" key="12">
    <source>
        <dbReference type="ARBA" id="ARBA00047899"/>
    </source>
</evidence>
<dbReference type="GO" id="GO:0034045">
    <property type="term" value="C:phagophore assembly site membrane"/>
    <property type="evidence" value="ECO:0007669"/>
    <property type="project" value="UniProtKB-SubCell"/>
</dbReference>
<name>A0A9W9V1U8_9EURO</name>
<comment type="catalytic activity">
    <reaction evidence="13">
        <text>L-seryl-[protein] + ATP = O-phospho-L-seryl-[protein] + ADP + H(+)</text>
        <dbReference type="Rhea" id="RHEA:17989"/>
        <dbReference type="Rhea" id="RHEA-COMP:9863"/>
        <dbReference type="Rhea" id="RHEA-COMP:11604"/>
        <dbReference type="ChEBI" id="CHEBI:15378"/>
        <dbReference type="ChEBI" id="CHEBI:29999"/>
        <dbReference type="ChEBI" id="CHEBI:30616"/>
        <dbReference type="ChEBI" id="CHEBI:83421"/>
        <dbReference type="ChEBI" id="CHEBI:456216"/>
        <dbReference type="EC" id="2.7.11.1"/>
    </reaction>
</comment>
<keyword evidence="5" id="KW-0723">Serine/threonine-protein kinase</keyword>
<dbReference type="EC" id="2.7.11.1" evidence="2"/>
<evidence type="ECO:0000259" key="14">
    <source>
        <dbReference type="PROSITE" id="PS50011"/>
    </source>
</evidence>
<evidence type="ECO:0000256" key="13">
    <source>
        <dbReference type="ARBA" id="ARBA00048679"/>
    </source>
</evidence>
<dbReference type="GO" id="GO:0010506">
    <property type="term" value="P:regulation of autophagy"/>
    <property type="evidence" value="ECO:0007669"/>
    <property type="project" value="InterPro"/>
</dbReference>
<evidence type="ECO:0000256" key="10">
    <source>
        <dbReference type="ARBA" id="ARBA00023006"/>
    </source>
</evidence>
<dbReference type="AlphaFoldDB" id="A0A9W9V1U8"/>
<comment type="subcellular location">
    <subcellularLocation>
        <location evidence="1">Preautophagosomal structure membrane</location>
        <topology evidence="1">Peripheral membrane protein</topology>
    </subcellularLocation>
</comment>
<dbReference type="SUPFAM" id="SSF56112">
    <property type="entry name" value="Protein kinase-like (PK-like)"/>
    <property type="match status" value="1"/>
</dbReference>
<dbReference type="InterPro" id="IPR045269">
    <property type="entry name" value="Atg1-like"/>
</dbReference>
<dbReference type="SMART" id="SM00220">
    <property type="entry name" value="S_TKc"/>
    <property type="match status" value="1"/>
</dbReference>
<comment type="catalytic activity">
    <reaction evidence="12">
        <text>L-threonyl-[protein] + ATP = O-phospho-L-threonyl-[protein] + ADP + H(+)</text>
        <dbReference type="Rhea" id="RHEA:46608"/>
        <dbReference type="Rhea" id="RHEA-COMP:11060"/>
        <dbReference type="Rhea" id="RHEA-COMP:11605"/>
        <dbReference type="ChEBI" id="CHEBI:15378"/>
        <dbReference type="ChEBI" id="CHEBI:30013"/>
        <dbReference type="ChEBI" id="CHEBI:30616"/>
        <dbReference type="ChEBI" id="CHEBI:61977"/>
        <dbReference type="ChEBI" id="CHEBI:456216"/>
        <dbReference type="EC" id="2.7.11.1"/>
    </reaction>
</comment>
<dbReference type="GO" id="GO:0000045">
    <property type="term" value="P:autophagosome assembly"/>
    <property type="evidence" value="ECO:0007669"/>
    <property type="project" value="TreeGrafter"/>
</dbReference>
<dbReference type="InterPro" id="IPR000719">
    <property type="entry name" value="Prot_kinase_dom"/>
</dbReference>
<proteinExistence type="predicted"/>
<dbReference type="OrthoDB" id="10252171at2759"/>
<dbReference type="Proteomes" id="UP001147782">
    <property type="component" value="Unassembled WGS sequence"/>
</dbReference>
<keyword evidence="16" id="KW-1185">Reference proteome</keyword>
<keyword evidence="8" id="KW-0418">Kinase</keyword>
<dbReference type="InterPro" id="IPR011009">
    <property type="entry name" value="Kinase-like_dom_sf"/>
</dbReference>
<keyword evidence="10" id="KW-0072">Autophagy</keyword>
<evidence type="ECO:0000256" key="2">
    <source>
        <dbReference type="ARBA" id="ARBA00012513"/>
    </source>
</evidence>
<gene>
    <name evidence="15" type="ORF">N7496_010327</name>
</gene>
<evidence type="ECO:0000256" key="1">
    <source>
        <dbReference type="ARBA" id="ARBA00004623"/>
    </source>
</evidence>
<evidence type="ECO:0000256" key="3">
    <source>
        <dbReference type="ARBA" id="ARBA00018572"/>
    </source>
</evidence>
<dbReference type="GO" id="GO:0005776">
    <property type="term" value="C:autophagosome"/>
    <property type="evidence" value="ECO:0007669"/>
    <property type="project" value="TreeGrafter"/>
</dbReference>
<dbReference type="PROSITE" id="PS50011">
    <property type="entry name" value="PROTEIN_KINASE_DOM"/>
    <property type="match status" value="1"/>
</dbReference>
<evidence type="ECO:0000256" key="7">
    <source>
        <dbReference type="ARBA" id="ARBA00022741"/>
    </source>
</evidence>
<organism evidence="15 16">
    <name type="scientific">Penicillium cataractarum</name>
    <dbReference type="NCBI Taxonomy" id="2100454"/>
    <lineage>
        <taxon>Eukaryota</taxon>
        <taxon>Fungi</taxon>
        <taxon>Dikarya</taxon>
        <taxon>Ascomycota</taxon>
        <taxon>Pezizomycotina</taxon>
        <taxon>Eurotiomycetes</taxon>
        <taxon>Eurotiomycetidae</taxon>
        <taxon>Eurotiales</taxon>
        <taxon>Aspergillaceae</taxon>
        <taxon>Penicillium</taxon>
    </lineage>
</organism>
<evidence type="ECO:0000256" key="11">
    <source>
        <dbReference type="ARBA" id="ARBA00030237"/>
    </source>
</evidence>
<dbReference type="GO" id="GO:0005524">
    <property type="term" value="F:ATP binding"/>
    <property type="evidence" value="ECO:0007669"/>
    <property type="project" value="UniProtKB-KW"/>
</dbReference>
<keyword evidence="7" id="KW-0547">Nucleotide-binding</keyword>
<dbReference type="PANTHER" id="PTHR24348">
    <property type="entry name" value="SERINE/THREONINE-PROTEIN KINASE UNC-51-RELATED"/>
    <property type="match status" value="1"/>
</dbReference>
<comment type="caution">
    <text evidence="15">The sequence shown here is derived from an EMBL/GenBank/DDBJ whole genome shotgun (WGS) entry which is preliminary data.</text>
</comment>
<reference evidence="15" key="1">
    <citation type="submission" date="2022-11" db="EMBL/GenBank/DDBJ databases">
        <authorList>
            <person name="Petersen C."/>
        </authorList>
    </citation>
    <scope>NUCLEOTIDE SEQUENCE</scope>
    <source>
        <strain evidence="15">IBT 29864</strain>
    </source>
</reference>
<dbReference type="Pfam" id="PF00069">
    <property type="entry name" value="Pkinase"/>
    <property type="match status" value="1"/>
</dbReference>